<dbReference type="GeneID" id="93577796"/>
<dbReference type="AlphaFoldDB" id="A0A1L9UGI0"/>
<dbReference type="RefSeq" id="XP_067477990.1">
    <property type="nucleotide sequence ID" value="XM_067625308.1"/>
</dbReference>
<name>A0A1L9UGI0_ASPBC</name>
<evidence type="ECO:0000256" key="1">
    <source>
        <dbReference type="SAM" id="MobiDB-lite"/>
    </source>
</evidence>
<feature type="region of interest" description="Disordered" evidence="1">
    <location>
        <begin position="1"/>
        <end position="34"/>
    </location>
</feature>
<feature type="region of interest" description="Disordered" evidence="1">
    <location>
        <begin position="43"/>
        <end position="62"/>
    </location>
</feature>
<feature type="region of interest" description="Disordered" evidence="1">
    <location>
        <begin position="71"/>
        <end position="121"/>
    </location>
</feature>
<dbReference type="Proteomes" id="UP000184499">
    <property type="component" value="Unassembled WGS sequence"/>
</dbReference>
<proteinExistence type="predicted"/>
<dbReference type="VEuPathDB" id="FungiDB:ASPBRDRAFT_44986"/>
<evidence type="ECO:0000313" key="2">
    <source>
        <dbReference type="EMBL" id="OJJ70742.1"/>
    </source>
</evidence>
<evidence type="ECO:0000313" key="3">
    <source>
        <dbReference type="Proteomes" id="UP000184499"/>
    </source>
</evidence>
<dbReference type="OrthoDB" id="10675593at2759"/>
<feature type="compositionally biased region" description="Polar residues" evidence="1">
    <location>
        <begin position="97"/>
        <end position="111"/>
    </location>
</feature>
<sequence>MQQRLWYVSQGGDGDGERRKATPDAGRGRGRGLRAKFRRLIHQCQPLSGNQPTKKRKKRNPGISYLFQNTKEGAKEISRNAGLPQSANRKGEEREPNVQTSPTLAASTNEMATGEGKNEGLSARPYAVNVTSQWPRRRNGGLRGPKKAKSMCGISATQLVDFWPLPRVLTQLRGLVAPPPTHPPYTHAHSTSQCRQNLMSNVFPF</sequence>
<organism evidence="2 3">
    <name type="scientific">Aspergillus brasiliensis (strain CBS 101740 / IMI 381727 / IBT 21946)</name>
    <dbReference type="NCBI Taxonomy" id="767769"/>
    <lineage>
        <taxon>Eukaryota</taxon>
        <taxon>Fungi</taxon>
        <taxon>Dikarya</taxon>
        <taxon>Ascomycota</taxon>
        <taxon>Pezizomycotina</taxon>
        <taxon>Eurotiomycetes</taxon>
        <taxon>Eurotiomycetidae</taxon>
        <taxon>Eurotiales</taxon>
        <taxon>Aspergillaceae</taxon>
        <taxon>Aspergillus</taxon>
        <taxon>Aspergillus subgen. Circumdati</taxon>
    </lineage>
</organism>
<accession>A0A1L9UGI0</accession>
<dbReference type="EMBL" id="KV878686">
    <property type="protein sequence ID" value="OJJ70742.1"/>
    <property type="molecule type" value="Genomic_DNA"/>
</dbReference>
<gene>
    <name evidence="2" type="ORF">ASPBRDRAFT_44986</name>
</gene>
<reference evidence="3" key="1">
    <citation type="journal article" date="2017" name="Genome Biol.">
        <title>Comparative genomics reveals high biological diversity and specific adaptations in the industrially and medically important fungal genus Aspergillus.</title>
        <authorList>
            <person name="de Vries R.P."/>
            <person name="Riley R."/>
            <person name="Wiebenga A."/>
            <person name="Aguilar-Osorio G."/>
            <person name="Amillis S."/>
            <person name="Uchima C.A."/>
            <person name="Anderluh G."/>
            <person name="Asadollahi M."/>
            <person name="Askin M."/>
            <person name="Barry K."/>
            <person name="Battaglia E."/>
            <person name="Bayram O."/>
            <person name="Benocci T."/>
            <person name="Braus-Stromeyer S.A."/>
            <person name="Caldana C."/>
            <person name="Canovas D."/>
            <person name="Cerqueira G.C."/>
            <person name="Chen F."/>
            <person name="Chen W."/>
            <person name="Choi C."/>
            <person name="Clum A."/>
            <person name="Dos Santos R.A."/>
            <person name="Damasio A.R."/>
            <person name="Diallinas G."/>
            <person name="Emri T."/>
            <person name="Fekete E."/>
            <person name="Flipphi M."/>
            <person name="Freyberg S."/>
            <person name="Gallo A."/>
            <person name="Gournas C."/>
            <person name="Habgood R."/>
            <person name="Hainaut M."/>
            <person name="Harispe M.L."/>
            <person name="Henrissat B."/>
            <person name="Hilden K.S."/>
            <person name="Hope R."/>
            <person name="Hossain A."/>
            <person name="Karabika E."/>
            <person name="Karaffa L."/>
            <person name="Karanyi Z."/>
            <person name="Krasevec N."/>
            <person name="Kuo A."/>
            <person name="Kusch H."/>
            <person name="LaButti K."/>
            <person name="Lagendijk E.L."/>
            <person name="Lapidus A."/>
            <person name="Levasseur A."/>
            <person name="Lindquist E."/>
            <person name="Lipzen A."/>
            <person name="Logrieco A.F."/>
            <person name="MacCabe A."/>
            <person name="Maekelae M.R."/>
            <person name="Malavazi I."/>
            <person name="Melin P."/>
            <person name="Meyer V."/>
            <person name="Mielnichuk N."/>
            <person name="Miskei M."/>
            <person name="Molnar A.P."/>
            <person name="Mule G."/>
            <person name="Ngan C.Y."/>
            <person name="Orejas M."/>
            <person name="Orosz E."/>
            <person name="Ouedraogo J.P."/>
            <person name="Overkamp K.M."/>
            <person name="Park H.-S."/>
            <person name="Perrone G."/>
            <person name="Piumi F."/>
            <person name="Punt P.J."/>
            <person name="Ram A.F."/>
            <person name="Ramon A."/>
            <person name="Rauscher S."/>
            <person name="Record E."/>
            <person name="Riano-Pachon D.M."/>
            <person name="Robert V."/>
            <person name="Roehrig J."/>
            <person name="Ruller R."/>
            <person name="Salamov A."/>
            <person name="Salih N.S."/>
            <person name="Samson R.A."/>
            <person name="Sandor E."/>
            <person name="Sanguinetti M."/>
            <person name="Schuetze T."/>
            <person name="Sepcic K."/>
            <person name="Shelest E."/>
            <person name="Sherlock G."/>
            <person name="Sophianopoulou V."/>
            <person name="Squina F.M."/>
            <person name="Sun H."/>
            <person name="Susca A."/>
            <person name="Todd R.B."/>
            <person name="Tsang A."/>
            <person name="Unkles S.E."/>
            <person name="van de Wiele N."/>
            <person name="van Rossen-Uffink D."/>
            <person name="Oliveira J.V."/>
            <person name="Vesth T.C."/>
            <person name="Visser J."/>
            <person name="Yu J.-H."/>
            <person name="Zhou M."/>
            <person name="Andersen M.R."/>
            <person name="Archer D.B."/>
            <person name="Baker S.E."/>
            <person name="Benoit I."/>
            <person name="Brakhage A.A."/>
            <person name="Braus G.H."/>
            <person name="Fischer R."/>
            <person name="Frisvad J.C."/>
            <person name="Goldman G.H."/>
            <person name="Houbraken J."/>
            <person name="Oakley B."/>
            <person name="Pocsi I."/>
            <person name="Scazzocchio C."/>
            <person name="Seiboth B."/>
            <person name="vanKuyk P.A."/>
            <person name="Wortman J."/>
            <person name="Dyer P.S."/>
            <person name="Grigoriev I.V."/>
        </authorList>
    </citation>
    <scope>NUCLEOTIDE SEQUENCE [LARGE SCALE GENOMIC DNA]</scope>
    <source>
        <strain evidence="3">CBS 101740 / IMI 381727 / IBT 21946</strain>
    </source>
</reference>
<protein>
    <submittedName>
        <fullName evidence="2">Uncharacterized protein</fullName>
    </submittedName>
</protein>
<keyword evidence="3" id="KW-1185">Reference proteome</keyword>